<evidence type="ECO:0000313" key="1">
    <source>
        <dbReference type="EMBL" id="CAH2078820.1"/>
    </source>
</evidence>
<dbReference type="EMBL" id="OU466863">
    <property type="protein sequence ID" value="CAH2078820.1"/>
    <property type="molecule type" value="Genomic_DNA"/>
</dbReference>
<dbReference type="GO" id="GO:0009451">
    <property type="term" value="P:RNA modification"/>
    <property type="evidence" value="ECO:0007669"/>
    <property type="project" value="InterPro"/>
</dbReference>
<evidence type="ECO:0000313" key="2">
    <source>
        <dbReference type="Proteomes" id="UP000836841"/>
    </source>
</evidence>
<dbReference type="PANTHER" id="PTHR47926">
    <property type="entry name" value="PENTATRICOPEPTIDE REPEAT-CONTAINING PROTEIN"/>
    <property type="match status" value="1"/>
</dbReference>
<name>A0AAU9T715_THLAR</name>
<organism evidence="1 2">
    <name type="scientific">Thlaspi arvense</name>
    <name type="common">Field penny-cress</name>
    <dbReference type="NCBI Taxonomy" id="13288"/>
    <lineage>
        <taxon>Eukaryota</taxon>
        <taxon>Viridiplantae</taxon>
        <taxon>Streptophyta</taxon>
        <taxon>Embryophyta</taxon>
        <taxon>Tracheophyta</taxon>
        <taxon>Spermatophyta</taxon>
        <taxon>Magnoliopsida</taxon>
        <taxon>eudicotyledons</taxon>
        <taxon>Gunneridae</taxon>
        <taxon>Pentapetalae</taxon>
        <taxon>rosids</taxon>
        <taxon>malvids</taxon>
        <taxon>Brassicales</taxon>
        <taxon>Brassicaceae</taxon>
        <taxon>Thlaspideae</taxon>
        <taxon>Thlaspi</taxon>
    </lineage>
</organism>
<evidence type="ECO:0008006" key="3">
    <source>
        <dbReference type="Google" id="ProtNLM"/>
    </source>
</evidence>
<protein>
    <recommendedName>
        <fullName evidence="3">Pentatricopeptide repeat-containing protein</fullName>
    </recommendedName>
</protein>
<keyword evidence="2" id="KW-1185">Reference proteome</keyword>
<reference evidence="1 2" key="1">
    <citation type="submission" date="2022-03" db="EMBL/GenBank/DDBJ databases">
        <authorList>
            <person name="Nunn A."/>
            <person name="Chopra R."/>
            <person name="Nunn A."/>
            <person name="Contreras Garrido A."/>
        </authorList>
    </citation>
    <scope>NUCLEOTIDE SEQUENCE [LARGE SCALE GENOMIC DNA]</scope>
</reference>
<dbReference type="Gene3D" id="1.25.40.10">
    <property type="entry name" value="Tetratricopeptide repeat domain"/>
    <property type="match status" value="1"/>
</dbReference>
<dbReference type="PANTHER" id="PTHR47926:SF347">
    <property type="entry name" value="PENTATRICOPEPTIDE REPEAT-CONTAINING PROTEIN"/>
    <property type="match status" value="1"/>
</dbReference>
<gene>
    <name evidence="1" type="ORF">TAV2_LOCUS22575</name>
</gene>
<proteinExistence type="predicted"/>
<sequence length="327" mass="36535">MFRMISFLSQSTRNACSSLSLSARANRYVGRSLSVSPFGHDSVSSSSTGGGIACRYLSVQGYGLPESGIGNREWNSEQHFVLLLEKKIRDVEGQAVKYVVNPSRIHASIFKCGITSDQVLCKQLRLYASSGHLSATEQFFKECYDANTAGLGVWNAYICGMATHGSGREALRAFENMPNTLLKTRATYWNALVACSHLGETGYAHYLLGKVFKLLAMEPTIELLGTYVDSLARNWELEKAVLVVKSMVYKLNKKIIVSILGRYENHAKPIVFAQEFVRYLEEEGVTYYIPKATYRKLVDDERRRVGDLVLSDMLEDIGDPAHVEDDL</sequence>
<dbReference type="AlphaFoldDB" id="A0AAU9T715"/>
<dbReference type="InterPro" id="IPR011990">
    <property type="entry name" value="TPR-like_helical_dom_sf"/>
</dbReference>
<dbReference type="Proteomes" id="UP000836841">
    <property type="component" value="Chromosome 7"/>
</dbReference>
<dbReference type="GO" id="GO:0003723">
    <property type="term" value="F:RNA binding"/>
    <property type="evidence" value="ECO:0007669"/>
    <property type="project" value="InterPro"/>
</dbReference>
<accession>A0AAU9T715</accession>
<dbReference type="InterPro" id="IPR046960">
    <property type="entry name" value="PPR_At4g14850-like_plant"/>
</dbReference>